<reference evidence="8" key="1">
    <citation type="submission" date="2021-08" db="EMBL/GenBank/DDBJ databases">
        <title>Comparative analyses of Brucepasteria parasyntrophica and Teretinema zuelzerae.</title>
        <authorList>
            <person name="Song Y."/>
            <person name="Brune A."/>
        </authorList>
    </citation>
    <scope>NUCLEOTIDE SEQUENCE</scope>
    <source>
        <strain evidence="8">DSM 1903</strain>
    </source>
</reference>
<dbReference type="GO" id="GO:0003755">
    <property type="term" value="F:peptidyl-prolyl cis-trans isomerase activity"/>
    <property type="evidence" value="ECO:0007669"/>
    <property type="project" value="UniProtKB-KW"/>
</dbReference>
<evidence type="ECO:0000313" key="9">
    <source>
        <dbReference type="Proteomes" id="UP001198163"/>
    </source>
</evidence>
<gene>
    <name evidence="8" type="ORF">K7J14_11480</name>
</gene>
<dbReference type="Proteomes" id="UP001198163">
    <property type="component" value="Unassembled WGS sequence"/>
</dbReference>
<comment type="catalytic activity">
    <reaction evidence="1">
        <text>[protein]-peptidylproline (omega=180) = [protein]-peptidylproline (omega=0)</text>
        <dbReference type="Rhea" id="RHEA:16237"/>
        <dbReference type="Rhea" id="RHEA-COMP:10747"/>
        <dbReference type="Rhea" id="RHEA-COMP:10748"/>
        <dbReference type="ChEBI" id="CHEBI:83833"/>
        <dbReference type="ChEBI" id="CHEBI:83834"/>
        <dbReference type="EC" id="5.2.1.8"/>
    </reaction>
</comment>
<dbReference type="InterPro" id="IPR050245">
    <property type="entry name" value="PrsA_foldase"/>
</dbReference>
<feature type="domain" description="PpiC" evidence="7">
    <location>
        <begin position="168"/>
        <end position="302"/>
    </location>
</feature>
<keyword evidence="3 6" id="KW-0732">Signal</keyword>
<evidence type="ECO:0000256" key="4">
    <source>
        <dbReference type="ARBA" id="ARBA00023110"/>
    </source>
</evidence>
<name>A0AAE3EIF8_9SPIR</name>
<dbReference type="InterPro" id="IPR027304">
    <property type="entry name" value="Trigger_fact/SurA_dom_sf"/>
</dbReference>
<evidence type="ECO:0000313" key="8">
    <source>
        <dbReference type="EMBL" id="MCD1655314.1"/>
    </source>
</evidence>
<accession>A0AAE3EIF8</accession>
<dbReference type="Gene3D" id="3.10.50.40">
    <property type="match status" value="1"/>
</dbReference>
<feature type="chain" id="PRO_5042007010" description="peptidylprolyl isomerase" evidence="6">
    <location>
        <begin position="21"/>
        <end position="360"/>
    </location>
</feature>
<dbReference type="AlphaFoldDB" id="A0AAE3EIF8"/>
<comment type="caution">
    <text evidence="8">The sequence shown here is derived from an EMBL/GenBank/DDBJ whole genome shotgun (WGS) entry which is preliminary data.</text>
</comment>
<dbReference type="Pfam" id="PF13624">
    <property type="entry name" value="SurA_N_3"/>
    <property type="match status" value="1"/>
</dbReference>
<evidence type="ECO:0000256" key="6">
    <source>
        <dbReference type="SAM" id="SignalP"/>
    </source>
</evidence>
<dbReference type="PANTHER" id="PTHR47245">
    <property type="entry name" value="PEPTIDYLPROLYL ISOMERASE"/>
    <property type="match status" value="1"/>
</dbReference>
<dbReference type="SUPFAM" id="SSF109998">
    <property type="entry name" value="Triger factor/SurA peptide-binding domain-like"/>
    <property type="match status" value="1"/>
</dbReference>
<dbReference type="PANTHER" id="PTHR47245:SF1">
    <property type="entry name" value="FOLDASE PROTEIN PRSA"/>
    <property type="match status" value="1"/>
</dbReference>
<proteinExistence type="predicted"/>
<dbReference type="InterPro" id="IPR046357">
    <property type="entry name" value="PPIase_dom_sf"/>
</dbReference>
<dbReference type="RefSeq" id="WP_230756284.1">
    <property type="nucleotide sequence ID" value="NZ_JAINWA010000003.1"/>
</dbReference>
<evidence type="ECO:0000259" key="7">
    <source>
        <dbReference type="Pfam" id="PF13145"/>
    </source>
</evidence>
<dbReference type="InterPro" id="IPR000297">
    <property type="entry name" value="PPIase_PpiC"/>
</dbReference>
<evidence type="ECO:0000256" key="1">
    <source>
        <dbReference type="ARBA" id="ARBA00000971"/>
    </source>
</evidence>
<keyword evidence="4" id="KW-0697">Rotamase</keyword>
<dbReference type="EC" id="5.2.1.8" evidence="2"/>
<feature type="signal peptide" evidence="6">
    <location>
        <begin position="1"/>
        <end position="20"/>
    </location>
</feature>
<evidence type="ECO:0000256" key="5">
    <source>
        <dbReference type="ARBA" id="ARBA00023235"/>
    </source>
</evidence>
<evidence type="ECO:0000256" key="2">
    <source>
        <dbReference type="ARBA" id="ARBA00013194"/>
    </source>
</evidence>
<sequence length="360" mass="40622">MKRLFLYAAFVFCVSGAVFAQSDLQPIANVKLQKTEPITVKQLKSRVEALQKELGRVMTVEERKQVLDTLINERLVVQAAEKDGLKITDSEVNQNFIQMISQQFGKNVTESEFAQLIKEKTGLSLDEYMKAQNGMSLVEYKSFLKSQLLAQRYVLMKRQDQLRNLPGPSDTEIRKYYELYKQNFVQPDMVKIFLVVVPKADSSPASREKLTEMHRQLAAKPAAAAELKIRAQGENSGFQAGDLYINKNATAAQNLGISMDALLKIFDMGVNQVSDITETDTDFQCFIVQEKFPVKILDLSDVVRPGTTVTVYEYIKNNMLAQSQNAAVNEALVQVINDLRQPDNFQILKSGSDLDKTLSW</sequence>
<dbReference type="EMBL" id="JAINWA010000003">
    <property type="protein sequence ID" value="MCD1655314.1"/>
    <property type="molecule type" value="Genomic_DNA"/>
</dbReference>
<dbReference type="Pfam" id="PF13145">
    <property type="entry name" value="Rotamase_2"/>
    <property type="match status" value="1"/>
</dbReference>
<keyword evidence="9" id="KW-1185">Reference proteome</keyword>
<protein>
    <recommendedName>
        <fullName evidence="2">peptidylprolyl isomerase</fullName>
        <ecNumber evidence="2">5.2.1.8</ecNumber>
    </recommendedName>
</protein>
<dbReference type="Gene3D" id="1.10.4030.10">
    <property type="entry name" value="Porin chaperone SurA, peptide-binding domain"/>
    <property type="match status" value="2"/>
</dbReference>
<organism evidence="8 9">
    <name type="scientific">Teretinema zuelzerae</name>
    <dbReference type="NCBI Taxonomy" id="156"/>
    <lineage>
        <taxon>Bacteria</taxon>
        <taxon>Pseudomonadati</taxon>
        <taxon>Spirochaetota</taxon>
        <taxon>Spirochaetia</taxon>
        <taxon>Spirochaetales</taxon>
        <taxon>Treponemataceae</taxon>
        <taxon>Teretinema</taxon>
    </lineage>
</organism>
<evidence type="ECO:0000256" key="3">
    <source>
        <dbReference type="ARBA" id="ARBA00022729"/>
    </source>
</evidence>
<keyword evidence="5 8" id="KW-0413">Isomerase</keyword>